<evidence type="ECO:0000256" key="9">
    <source>
        <dbReference type="SAM" id="Phobius"/>
    </source>
</evidence>
<evidence type="ECO:0000256" key="2">
    <source>
        <dbReference type="ARBA" id="ARBA00007020"/>
    </source>
</evidence>
<evidence type="ECO:0000256" key="4">
    <source>
        <dbReference type="ARBA" id="ARBA00022692"/>
    </source>
</evidence>
<evidence type="ECO:0000256" key="1">
    <source>
        <dbReference type="ARBA" id="ARBA00004448"/>
    </source>
</evidence>
<comment type="subcellular location">
    <subcellularLocation>
        <location evidence="1">Mitochondrion inner membrane</location>
        <topology evidence="1">Multi-pass membrane protein</topology>
    </subcellularLocation>
</comment>
<dbReference type="Proteomes" id="UP000325440">
    <property type="component" value="Unassembled WGS sequence"/>
</dbReference>
<organism evidence="10 11">
    <name type="scientific">Cinara cedri</name>
    <dbReference type="NCBI Taxonomy" id="506608"/>
    <lineage>
        <taxon>Eukaryota</taxon>
        <taxon>Metazoa</taxon>
        <taxon>Ecdysozoa</taxon>
        <taxon>Arthropoda</taxon>
        <taxon>Hexapoda</taxon>
        <taxon>Insecta</taxon>
        <taxon>Pterygota</taxon>
        <taxon>Neoptera</taxon>
        <taxon>Paraneoptera</taxon>
        <taxon>Hemiptera</taxon>
        <taxon>Sternorrhyncha</taxon>
        <taxon>Aphidomorpha</taxon>
        <taxon>Aphidoidea</taxon>
        <taxon>Aphididae</taxon>
        <taxon>Lachninae</taxon>
        <taxon>Cinara</taxon>
    </lineage>
</organism>
<evidence type="ECO:0000256" key="8">
    <source>
        <dbReference type="ARBA" id="ARBA00023136"/>
    </source>
</evidence>
<dbReference type="GO" id="GO:0005743">
    <property type="term" value="C:mitochondrial inner membrane"/>
    <property type="evidence" value="ECO:0007669"/>
    <property type="project" value="UniProtKB-SubCell"/>
</dbReference>
<keyword evidence="8 9" id="KW-0472">Membrane</keyword>
<keyword evidence="7" id="KW-0496">Mitochondrion</keyword>
<dbReference type="AlphaFoldDB" id="A0A5E4N7T3"/>
<comment type="similarity">
    <text evidence="2">Belongs to the TMEM186 family.</text>
</comment>
<keyword evidence="4 9" id="KW-0812">Transmembrane</keyword>
<feature type="transmembrane region" description="Helical" evidence="9">
    <location>
        <begin position="64"/>
        <end position="92"/>
    </location>
</feature>
<dbReference type="OrthoDB" id="6147888at2759"/>
<keyword evidence="11" id="KW-1185">Reference proteome</keyword>
<evidence type="ECO:0000313" key="10">
    <source>
        <dbReference type="EMBL" id="VVC40812.1"/>
    </source>
</evidence>
<protein>
    <recommendedName>
        <fullName evidence="3">Transmembrane protein 186</fullName>
    </recommendedName>
</protein>
<accession>A0A5E4N7T3</accession>
<dbReference type="EMBL" id="CABPRJ010001908">
    <property type="protein sequence ID" value="VVC40812.1"/>
    <property type="molecule type" value="Genomic_DNA"/>
</dbReference>
<evidence type="ECO:0000313" key="11">
    <source>
        <dbReference type="Proteomes" id="UP000325440"/>
    </source>
</evidence>
<reference evidence="10 11" key="1">
    <citation type="submission" date="2019-08" db="EMBL/GenBank/DDBJ databases">
        <authorList>
            <person name="Alioto T."/>
            <person name="Alioto T."/>
            <person name="Gomez Garrido J."/>
        </authorList>
    </citation>
    <scope>NUCLEOTIDE SEQUENCE [LARGE SCALE GENOMIC DNA]</scope>
</reference>
<evidence type="ECO:0000256" key="7">
    <source>
        <dbReference type="ARBA" id="ARBA00023128"/>
    </source>
</evidence>
<keyword evidence="6 9" id="KW-1133">Transmembrane helix</keyword>
<evidence type="ECO:0000256" key="5">
    <source>
        <dbReference type="ARBA" id="ARBA00022792"/>
    </source>
</evidence>
<gene>
    <name evidence="10" type="ORF">CINCED_3A008950</name>
</gene>
<proteinExistence type="inferred from homology"/>
<sequence>MKKVDHHNTNSKDFIPIFKTPHMPIFIGSNKLKKYQTIGTFCLIPICFGLNMIDFLNFPEVICASLIGFGITAGLHLVTMFLSNNLVVYVYISPDEQKCRMSYVSYWGDRAELYCDIEDIEPIKYSKLDLLNNKIKVNGNKRIFKIIINNDSIILNSSKLRKVLGSDLV</sequence>
<evidence type="ECO:0000256" key="6">
    <source>
        <dbReference type="ARBA" id="ARBA00022989"/>
    </source>
</evidence>
<dbReference type="PANTHER" id="PTHR13603">
    <property type="entry name" value="TRANSMEMBRANE PROTEIN 186"/>
    <property type="match status" value="1"/>
</dbReference>
<dbReference type="InterPro" id="IPR026571">
    <property type="entry name" value="Tmem186"/>
</dbReference>
<keyword evidence="5" id="KW-0999">Mitochondrion inner membrane</keyword>
<evidence type="ECO:0000256" key="3">
    <source>
        <dbReference type="ARBA" id="ARBA00014604"/>
    </source>
</evidence>
<feature type="transmembrane region" description="Helical" evidence="9">
    <location>
        <begin position="38"/>
        <end position="58"/>
    </location>
</feature>
<dbReference type="PANTHER" id="PTHR13603:SF1">
    <property type="entry name" value="TRANSMEMBRANE PROTEIN 186"/>
    <property type="match status" value="1"/>
</dbReference>
<name>A0A5E4N7T3_9HEMI</name>